<proteinExistence type="predicted"/>
<feature type="transmembrane region" description="Helical" evidence="2">
    <location>
        <begin position="187"/>
        <end position="210"/>
    </location>
</feature>
<comment type="caution">
    <text evidence="4">The sequence shown here is derived from an EMBL/GenBank/DDBJ whole genome shotgun (WGS) entry which is preliminary data.</text>
</comment>
<reference evidence="4 5" key="1">
    <citation type="journal article" date="2023" name="bioRxiv">
        <title>High-quality genome assemblies of four members of thePodospora anserinaspecies complex.</title>
        <authorList>
            <person name="Ament-Velasquez S.L."/>
            <person name="Vogan A.A."/>
            <person name="Wallerman O."/>
            <person name="Hartmann F."/>
            <person name="Gautier V."/>
            <person name="Silar P."/>
            <person name="Giraud T."/>
            <person name="Johannesson H."/>
        </authorList>
    </citation>
    <scope>NUCLEOTIDE SEQUENCE [LARGE SCALE GENOMIC DNA]</scope>
    <source>
        <strain evidence="4 5">CBS 112042</strain>
    </source>
</reference>
<feature type="transmembrane region" description="Helical" evidence="2">
    <location>
        <begin position="155"/>
        <end position="175"/>
    </location>
</feature>
<keyword evidence="2" id="KW-0472">Membrane</keyword>
<feature type="region of interest" description="Disordered" evidence="1">
    <location>
        <begin position="56"/>
        <end position="115"/>
    </location>
</feature>
<evidence type="ECO:0000313" key="5">
    <source>
        <dbReference type="Proteomes" id="UP001322138"/>
    </source>
</evidence>
<evidence type="ECO:0000256" key="1">
    <source>
        <dbReference type="SAM" id="MobiDB-lite"/>
    </source>
</evidence>
<dbReference type="GeneID" id="87899392"/>
<accession>A0ABR0FGL1</accession>
<feature type="compositionally biased region" description="Basic and acidic residues" evidence="1">
    <location>
        <begin position="764"/>
        <end position="776"/>
    </location>
</feature>
<dbReference type="InterPro" id="IPR002227">
    <property type="entry name" value="Tyrosinase_Cu-bd"/>
</dbReference>
<protein>
    <recommendedName>
        <fullName evidence="3">Tyrosinase copper-binding domain-containing protein</fullName>
    </recommendedName>
</protein>
<name>A0ABR0FGL1_9PEZI</name>
<feature type="region of interest" description="Disordered" evidence="1">
    <location>
        <begin position="763"/>
        <end position="786"/>
    </location>
</feature>
<feature type="compositionally biased region" description="Pro residues" evidence="1">
    <location>
        <begin position="68"/>
        <end position="104"/>
    </location>
</feature>
<keyword evidence="2" id="KW-1133">Transmembrane helix</keyword>
<feature type="transmembrane region" description="Helical" evidence="2">
    <location>
        <begin position="671"/>
        <end position="693"/>
    </location>
</feature>
<evidence type="ECO:0000313" key="4">
    <source>
        <dbReference type="EMBL" id="KAK4642239.1"/>
    </source>
</evidence>
<evidence type="ECO:0000259" key="3">
    <source>
        <dbReference type="PROSITE" id="PS00498"/>
    </source>
</evidence>
<evidence type="ECO:0000256" key="2">
    <source>
        <dbReference type="SAM" id="Phobius"/>
    </source>
</evidence>
<sequence>MVAQHSFSRQGVEAQMYRQEYENTIVFLLLLSRGPALSSSFKRDLLKRHQKVSRYQHLDGEDDLDISPSPPPRPAPRLPPRPVPELPPRPAPKLPPRPRPPPKLPSRLGRKRDSKQPEWIQILEDDLLDAEDKEKNEEPRKRIFHTDTERSVGQFMVFQFPAMAITIALFVLHGYRMEWPDINSNISSALLVGAKIHETLIVASLFQILYSNIRRKLVGSEGIPFGFLTAPFQLSSPFYLFSSSFLAPLTQFHNLTLSSVWMALIMVASFSIATLAGASSGIVILPKLGWWNMSPDRSVDPYAIGPLSSIYPKTMDRKSVPEYCPAANDTTSSDCAHAGYDNPNSIDWSWLSNIARGTHGLPTNLTSGGKSIAWWKSSMSLQTVVGATTPMKLAASQVAKGYSMDRSDFVQTRRTAKLTSSTGDSIPLKQPRIAIQCTDPSRPRKDPRKSETMADAPFNFLLDPGLYYRSDPTFFIPHELLDEAYNSKSHFGFIDLGRHAPVQASATFWTRYNTTGTSLALCFIDARWVGSSVWSYSNSDLPLFSHAMTNATLNASKDLGDIITLTVPWLNSLNNSLDMSSDPFNYKTPNGSRFAYDRIYDYAVEGGGDQLYQVLSRSLAVYLVDALAELTWSRMRLDNVEEDRNDGTTLDYALVGADQDRLVYEYNFEGLSVKLAFGVLLLHVLLVVVHFVGTVCVYRKFGSSAWEQLGELMTLAMNSRGTELLKNTSVGVHKWEVWRLMARVTEDEGQERKVELRLSSNQRVGDEEGSVKEVSGKRPTAFRKYG</sequence>
<keyword evidence="2" id="KW-0812">Transmembrane</keyword>
<feature type="transmembrane region" description="Helical" evidence="2">
    <location>
        <begin position="261"/>
        <end position="285"/>
    </location>
</feature>
<gene>
    <name evidence="4" type="ORF">QC761_506890</name>
</gene>
<feature type="domain" description="Tyrosinase copper-binding" evidence="3">
    <location>
        <begin position="471"/>
        <end position="482"/>
    </location>
</feature>
<dbReference type="EMBL" id="JAFFGZ010000007">
    <property type="protein sequence ID" value="KAK4642239.1"/>
    <property type="molecule type" value="Genomic_DNA"/>
</dbReference>
<dbReference type="RefSeq" id="XP_062731215.1">
    <property type="nucleotide sequence ID" value="XM_062879910.1"/>
</dbReference>
<dbReference type="PROSITE" id="PS00498">
    <property type="entry name" value="TYROSINASE_2"/>
    <property type="match status" value="1"/>
</dbReference>
<dbReference type="Proteomes" id="UP001322138">
    <property type="component" value="Unassembled WGS sequence"/>
</dbReference>
<keyword evidence="5" id="KW-1185">Reference proteome</keyword>
<organism evidence="4 5">
    <name type="scientific">Podospora bellae-mahoneyi</name>
    <dbReference type="NCBI Taxonomy" id="2093777"/>
    <lineage>
        <taxon>Eukaryota</taxon>
        <taxon>Fungi</taxon>
        <taxon>Dikarya</taxon>
        <taxon>Ascomycota</taxon>
        <taxon>Pezizomycotina</taxon>
        <taxon>Sordariomycetes</taxon>
        <taxon>Sordariomycetidae</taxon>
        <taxon>Sordariales</taxon>
        <taxon>Podosporaceae</taxon>
        <taxon>Podospora</taxon>
    </lineage>
</organism>